<evidence type="ECO:0000313" key="4">
    <source>
        <dbReference type="Proteomes" id="UP000075604"/>
    </source>
</evidence>
<evidence type="ECO:0000313" key="1">
    <source>
        <dbReference type="EMBL" id="KYF54424.1"/>
    </source>
</evidence>
<evidence type="ECO:0008006" key="5">
    <source>
        <dbReference type="Google" id="ProtNLM"/>
    </source>
</evidence>
<reference evidence="3 4" key="1">
    <citation type="submission" date="2014-02" db="EMBL/GenBank/DDBJ databases">
        <title>The small core and large imbalanced accessory genome model reveals a collaborative survival strategy of Sorangium cellulosum strains in nature.</title>
        <authorList>
            <person name="Han K."/>
            <person name="Peng R."/>
            <person name="Blom J."/>
            <person name="Li Y.-Z."/>
        </authorList>
    </citation>
    <scope>NUCLEOTIDE SEQUENCE [LARGE SCALE GENOMIC DNA]</scope>
    <source>
        <strain evidence="2 3">So0007-03</strain>
        <strain evidence="1 4">So0157-18</strain>
    </source>
</reference>
<comment type="caution">
    <text evidence="1">The sequence shown here is derived from an EMBL/GenBank/DDBJ whole genome shotgun (WGS) entry which is preliminary data.</text>
</comment>
<dbReference type="InterPro" id="IPR041916">
    <property type="entry name" value="Anti_sigma_zinc_sf"/>
</dbReference>
<dbReference type="EMBL" id="JELX01002742">
    <property type="protein sequence ID" value="KYF54424.1"/>
    <property type="molecule type" value="Genomic_DNA"/>
</dbReference>
<protein>
    <recommendedName>
        <fullName evidence="5">Anti-sigma factor</fullName>
    </recommendedName>
</protein>
<sequence>MVVTCCQLTEMITDRSEGKLSSEQEEGCARHLAWCDRCRTYLRQMELTIDALRGIPGEPLHDEVRAALFAQFQRRKTTAE</sequence>
<evidence type="ECO:0000313" key="3">
    <source>
        <dbReference type="Proteomes" id="UP000075502"/>
    </source>
</evidence>
<accession>A0A150PFI7</accession>
<dbReference type="AlphaFoldDB" id="A0A150PFI7"/>
<dbReference type="Proteomes" id="UP000075502">
    <property type="component" value="Unassembled WGS sequence"/>
</dbReference>
<organism evidence="1 4">
    <name type="scientific">Sorangium cellulosum</name>
    <name type="common">Polyangium cellulosum</name>
    <dbReference type="NCBI Taxonomy" id="56"/>
    <lineage>
        <taxon>Bacteria</taxon>
        <taxon>Pseudomonadati</taxon>
        <taxon>Myxococcota</taxon>
        <taxon>Polyangia</taxon>
        <taxon>Polyangiales</taxon>
        <taxon>Polyangiaceae</taxon>
        <taxon>Sorangium</taxon>
    </lineage>
</organism>
<evidence type="ECO:0000313" key="2">
    <source>
        <dbReference type="EMBL" id="KYG07480.1"/>
    </source>
</evidence>
<proteinExistence type="predicted"/>
<name>A0A150PFI7_SORCE</name>
<dbReference type="EMBL" id="JEME01001322">
    <property type="protein sequence ID" value="KYG07480.1"/>
    <property type="molecule type" value="Genomic_DNA"/>
</dbReference>
<dbReference type="Gene3D" id="1.10.10.1320">
    <property type="entry name" value="Anti-sigma factor, zinc-finger domain"/>
    <property type="match status" value="1"/>
</dbReference>
<dbReference type="Proteomes" id="UP000075604">
    <property type="component" value="Unassembled WGS sequence"/>
</dbReference>
<gene>
    <name evidence="1" type="ORF">BE04_23705</name>
    <name evidence="2" type="ORF">BE21_29215</name>
</gene>